<dbReference type="HOGENOM" id="CLU_2462657_0_0_9"/>
<name>Q6HIV4_BACHK</name>
<dbReference type="Proteomes" id="UP000001301">
    <property type="component" value="Chromosome"/>
</dbReference>
<sequence length="88" mass="10274">MLLFLEICFAVNYRHLVNYLKKRKYLLAFMSTILSVGFLCGCNCVDENEPYPTEEIREIINNIGIIIHILLPNSLIGVERYIYSDLME</sequence>
<dbReference type="EMBL" id="AE017355">
    <property type="protein sequence ID" value="AAT59880.1"/>
    <property type="molecule type" value="Genomic_DNA"/>
</dbReference>
<protein>
    <submittedName>
        <fullName evidence="1">Uncharacterized protein</fullName>
    </submittedName>
</protein>
<proteinExistence type="predicted"/>
<evidence type="ECO:0000313" key="1">
    <source>
        <dbReference type="EMBL" id="AAT59880.1"/>
    </source>
</evidence>
<dbReference type="AlphaFoldDB" id="Q6HIV4"/>
<gene>
    <name evidence="1" type="ordered locus">BT9727_2195</name>
</gene>
<reference evidence="1 2" key="1">
    <citation type="journal article" date="2006" name="J. Bacteriol.">
        <title>Pathogenomic sequence analysis of Bacillus cereus and Bacillus thuringiensis isolates closely related to Bacillus anthracis.</title>
        <authorList>
            <person name="Han C.S."/>
            <person name="Xie G."/>
            <person name="Challacombe J.F."/>
            <person name="Altherr M.R."/>
            <person name="Bhotika S.S."/>
            <person name="Brown N."/>
            <person name="Bruce D."/>
            <person name="Campbell C.S."/>
            <person name="Campbell M.L."/>
            <person name="Chen J."/>
            <person name="Chertkov O."/>
            <person name="Cleland C."/>
            <person name="Dimitrijevic M."/>
            <person name="Doggett N.A."/>
            <person name="Fawcett J.J."/>
            <person name="Glavina T."/>
            <person name="Goodwin L.A."/>
            <person name="Green L.D."/>
            <person name="Hill K.K."/>
            <person name="Hitchcock P."/>
            <person name="Jackson P.J."/>
            <person name="Keim P."/>
            <person name="Kewalramani A.R."/>
            <person name="Longmire J."/>
            <person name="Lucas S."/>
            <person name="Malfatti S."/>
            <person name="McMurry K."/>
            <person name="Meincke L.J."/>
            <person name="Misra M."/>
            <person name="Moseman B.L."/>
            <person name="Mundt M."/>
            <person name="Munk A.C."/>
            <person name="Okinaka R.T."/>
            <person name="Parson-Quintana B."/>
            <person name="Reilly L.P."/>
            <person name="Richardson P."/>
            <person name="Robinson D.L."/>
            <person name="Rubin E."/>
            <person name="Saunders E."/>
            <person name="Tapia R."/>
            <person name="Tesmer J.G."/>
            <person name="Thayer N."/>
            <person name="Thompson L.S."/>
            <person name="Tice H."/>
            <person name="Ticknor L.O."/>
            <person name="Wills P.L."/>
            <person name="Brettin T.S."/>
            <person name="Gilna P."/>
        </authorList>
    </citation>
    <scope>NUCLEOTIDE SEQUENCE [LARGE SCALE GENOMIC DNA]</scope>
    <source>
        <strain evidence="1 2">97-27</strain>
    </source>
</reference>
<dbReference type="PATRIC" id="fig|281309.8.peg.2314"/>
<accession>Q6HIV4</accession>
<dbReference type="KEGG" id="btk:BT9727_2195"/>
<organism evidence="1 2">
    <name type="scientific">Bacillus thuringiensis subsp. konkukian (strain 97-27)</name>
    <dbReference type="NCBI Taxonomy" id="281309"/>
    <lineage>
        <taxon>Bacteria</taxon>
        <taxon>Bacillati</taxon>
        <taxon>Bacillota</taxon>
        <taxon>Bacilli</taxon>
        <taxon>Bacillales</taxon>
        <taxon>Bacillaceae</taxon>
        <taxon>Bacillus</taxon>
        <taxon>Bacillus cereus group</taxon>
    </lineage>
</organism>
<evidence type="ECO:0000313" key="2">
    <source>
        <dbReference type="Proteomes" id="UP000001301"/>
    </source>
</evidence>